<dbReference type="RefSeq" id="WP_069810519.1">
    <property type="nucleotide sequence ID" value="NZ_CP017305.1"/>
</dbReference>
<dbReference type="OrthoDB" id="9787851at2"/>
<dbReference type="Proteomes" id="UP000095185">
    <property type="component" value="Chromosome"/>
</dbReference>
<dbReference type="SMART" id="SM00382">
    <property type="entry name" value="AAA"/>
    <property type="match status" value="1"/>
</dbReference>
<dbReference type="GO" id="GO:0005524">
    <property type="term" value="F:ATP binding"/>
    <property type="evidence" value="ECO:0007669"/>
    <property type="project" value="UniProtKB-KW"/>
</dbReference>
<dbReference type="STRING" id="274537.BIU88_09420"/>
<dbReference type="InterPro" id="IPR027417">
    <property type="entry name" value="P-loop_NTPase"/>
</dbReference>
<keyword evidence="4" id="KW-1278">Translocase</keyword>
<dbReference type="SUPFAM" id="SSF52540">
    <property type="entry name" value="P-loop containing nucleoside triphosphate hydrolases"/>
    <property type="match status" value="1"/>
</dbReference>
<dbReference type="Gene3D" id="3.40.50.300">
    <property type="entry name" value="P-loop containing nucleotide triphosphate hydrolases"/>
    <property type="match status" value="1"/>
</dbReference>
<evidence type="ECO:0000256" key="1">
    <source>
        <dbReference type="ARBA" id="ARBA00022448"/>
    </source>
</evidence>
<dbReference type="KEGG" id="clz:BIU88_09420"/>
<keyword evidence="2" id="KW-0547">Nucleotide-binding</keyword>
<comment type="function">
    <text evidence="5">Part of the ABC transporter complex HmuTUV involved in hemin import. Responsible for energy coupling to the transport system.</text>
</comment>
<dbReference type="InterPro" id="IPR003593">
    <property type="entry name" value="AAA+_ATPase"/>
</dbReference>
<evidence type="ECO:0000256" key="3">
    <source>
        <dbReference type="ARBA" id="ARBA00022840"/>
    </source>
</evidence>
<protein>
    <submittedName>
        <fullName evidence="7">ATP-binding protein</fullName>
    </submittedName>
</protein>
<dbReference type="PANTHER" id="PTHR42794:SF1">
    <property type="entry name" value="HEMIN IMPORT ATP-BINDING PROTEIN HMUV"/>
    <property type="match status" value="1"/>
</dbReference>
<evidence type="ECO:0000259" key="6">
    <source>
        <dbReference type="PROSITE" id="PS50893"/>
    </source>
</evidence>
<dbReference type="CDD" id="cd03214">
    <property type="entry name" value="ABC_Iron-Siderophores_B12_Hemin"/>
    <property type="match status" value="1"/>
</dbReference>
<proteinExistence type="predicted"/>
<keyword evidence="3 7" id="KW-0067">ATP-binding</keyword>
<dbReference type="AlphaFoldDB" id="A0A1D8D4Z6"/>
<accession>A0A1D8D4Z6</accession>
<sequence length="360" mass="39321">MSEHVLQTRSLSIGYRSAKRKSAGFSRSAHGTCKVIADKIELDLAAGELVCLLGPNGSGKSTLMRTLAGVQKPLGGSVLLKGKEVGKQHPKEIAKLMSLVLTERVMTGNMSVYALVALGRSPYTGWMGRLSPEDETIVRQAIETTGTRRFSHRHVGDLSDGERQKVMIARAIAQDTPVILLDEPTAHLDLPNRLEIIQLLKTLAQEQGKAVVLSTHELDLALQAADRIWLMNPSGGSSSAMVAAIPESLVLDGHLEHAFKRNGFEFDPFSGSFRLSRQGVRQIGLVGEGITAYWTQRALERAGCMVIPGASDIRHIEIETLNGEHKWKYVSGEGCRPVEKESLDELLSLVNESQNEGKER</sequence>
<evidence type="ECO:0000313" key="7">
    <source>
        <dbReference type="EMBL" id="AOS84327.1"/>
    </source>
</evidence>
<keyword evidence="8" id="KW-1185">Reference proteome</keyword>
<dbReference type="PANTHER" id="PTHR42794">
    <property type="entry name" value="HEMIN IMPORT ATP-BINDING PROTEIN HMUV"/>
    <property type="match status" value="1"/>
</dbReference>
<feature type="domain" description="ABC transporter" evidence="6">
    <location>
        <begin position="20"/>
        <end position="258"/>
    </location>
</feature>
<keyword evidence="1" id="KW-0813">Transport</keyword>
<dbReference type="GO" id="GO:0016887">
    <property type="term" value="F:ATP hydrolysis activity"/>
    <property type="evidence" value="ECO:0007669"/>
    <property type="project" value="InterPro"/>
</dbReference>
<evidence type="ECO:0000256" key="5">
    <source>
        <dbReference type="ARBA" id="ARBA00037066"/>
    </source>
</evidence>
<evidence type="ECO:0000256" key="2">
    <source>
        <dbReference type="ARBA" id="ARBA00022741"/>
    </source>
</evidence>
<reference evidence="7" key="1">
    <citation type="submission" date="2016-09" db="EMBL/GenBank/DDBJ databases">
        <title>Genome sequence of Chlorobaculum limnaeum.</title>
        <authorList>
            <person name="Liu Z."/>
            <person name="Tank M."/>
            <person name="Bryant D.A."/>
        </authorList>
    </citation>
    <scope>NUCLEOTIDE SEQUENCE [LARGE SCALE GENOMIC DNA]</scope>
    <source>
        <strain evidence="7">DSM 1677</strain>
    </source>
</reference>
<dbReference type="InterPro" id="IPR003439">
    <property type="entry name" value="ABC_transporter-like_ATP-bd"/>
</dbReference>
<organism evidence="7 8">
    <name type="scientific">Chlorobaculum limnaeum</name>
    <dbReference type="NCBI Taxonomy" id="274537"/>
    <lineage>
        <taxon>Bacteria</taxon>
        <taxon>Pseudomonadati</taxon>
        <taxon>Chlorobiota</taxon>
        <taxon>Chlorobiia</taxon>
        <taxon>Chlorobiales</taxon>
        <taxon>Chlorobiaceae</taxon>
        <taxon>Chlorobaculum</taxon>
    </lineage>
</organism>
<evidence type="ECO:0000313" key="8">
    <source>
        <dbReference type="Proteomes" id="UP000095185"/>
    </source>
</evidence>
<gene>
    <name evidence="7" type="ORF">BIU88_09420</name>
</gene>
<dbReference type="Pfam" id="PF00005">
    <property type="entry name" value="ABC_tran"/>
    <property type="match status" value="1"/>
</dbReference>
<evidence type="ECO:0000256" key="4">
    <source>
        <dbReference type="ARBA" id="ARBA00022967"/>
    </source>
</evidence>
<name>A0A1D8D4Z6_CHLLM</name>
<dbReference type="EMBL" id="CP017305">
    <property type="protein sequence ID" value="AOS84327.1"/>
    <property type="molecule type" value="Genomic_DNA"/>
</dbReference>
<dbReference type="PROSITE" id="PS50893">
    <property type="entry name" value="ABC_TRANSPORTER_2"/>
    <property type="match status" value="1"/>
</dbReference>